<keyword evidence="2" id="KW-0472">Membrane</keyword>
<organism evidence="4">
    <name type="scientific">Octopus bimaculoides</name>
    <name type="common">California two-spotted octopus</name>
    <dbReference type="NCBI Taxonomy" id="37653"/>
    <lineage>
        <taxon>Eukaryota</taxon>
        <taxon>Metazoa</taxon>
        <taxon>Spiralia</taxon>
        <taxon>Lophotrochozoa</taxon>
        <taxon>Mollusca</taxon>
        <taxon>Cephalopoda</taxon>
        <taxon>Coleoidea</taxon>
        <taxon>Octopodiformes</taxon>
        <taxon>Octopoda</taxon>
        <taxon>Incirrata</taxon>
        <taxon>Octopodidae</taxon>
        <taxon>Octopus</taxon>
    </lineage>
</organism>
<name>A0A0L8FY84_OCTBM</name>
<dbReference type="KEGG" id="obi:106880432"/>
<accession>A0A0L8FY84</accession>
<keyword evidence="2" id="KW-1133">Transmembrane helix</keyword>
<evidence type="ECO:0000256" key="1">
    <source>
        <dbReference type="ARBA" id="ARBA00008670"/>
    </source>
</evidence>
<evidence type="ECO:0000259" key="3">
    <source>
        <dbReference type="Pfam" id="PF00229"/>
    </source>
</evidence>
<comment type="similarity">
    <text evidence="1">Belongs to the tumor necrosis factor family.</text>
</comment>
<dbReference type="SUPFAM" id="SSF49842">
    <property type="entry name" value="TNF-like"/>
    <property type="match status" value="1"/>
</dbReference>
<protein>
    <recommendedName>
        <fullName evidence="3">THD domain-containing protein</fullName>
    </recommendedName>
</protein>
<dbReference type="InterPro" id="IPR008983">
    <property type="entry name" value="Tumour_necrosis_fac-like_dom"/>
</dbReference>
<feature type="domain" description="THD" evidence="3">
    <location>
        <begin position="109"/>
        <end position="222"/>
    </location>
</feature>
<proteinExistence type="inferred from homology"/>
<reference evidence="4" key="1">
    <citation type="submission" date="2015-07" db="EMBL/GenBank/DDBJ databases">
        <title>MeaNS - Measles Nucleotide Surveillance Program.</title>
        <authorList>
            <person name="Tran T."/>
            <person name="Druce J."/>
        </authorList>
    </citation>
    <scope>NUCLEOTIDE SEQUENCE</scope>
    <source>
        <strain evidence="4">UCB-OBI-ISO-001</strain>
        <tissue evidence="4">Gonad</tissue>
    </source>
</reference>
<feature type="transmembrane region" description="Helical" evidence="2">
    <location>
        <begin position="55"/>
        <end position="74"/>
    </location>
</feature>
<dbReference type="InterPro" id="IPR006052">
    <property type="entry name" value="TNF_dom"/>
</dbReference>
<keyword evidence="2" id="KW-0812">Transmembrane</keyword>
<gene>
    <name evidence="4" type="ORF">OCBIM_22004392mg</name>
</gene>
<evidence type="ECO:0000256" key="2">
    <source>
        <dbReference type="SAM" id="Phobius"/>
    </source>
</evidence>
<dbReference type="GO" id="GO:0005164">
    <property type="term" value="F:tumor necrosis factor receptor binding"/>
    <property type="evidence" value="ECO:0007669"/>
    <property type="project" value="InterPro"/>
</dbReference>
<dbReference type="Gene3D" id="2.60.120.40">
    <property type="match status" value="1"/>
</dbReference>
<dbReference type="EMBL" id="KQ425290">
    <property type="protein sequence ID" value="KOF69623.1"/>
    <property type="molecule type" value="Genomic_DNA"/>
</dbReference>
<evidence type="ECO:0000313" key="4">
    <source>
        <dbReference type="EMBL" id="KOF69623.1"/>
    </source>
</evidence>
<sequence>MQICKEDVNSDEKTNMLTDQEIKQANQETENPKKSNEENYYQRCKAWIKLNRYKIIGPLFIAFGVWLIILTVTANEEDSQQIYERPAPPQFHHSFFYIETEGYTKREILKWQEDADQHIGGMKLLDGTHILIPQDGLYMISCIVQLKVDKNTSSRFVTLLAEIQKNGNKDNKITKESTHSLNIPEYSTMRLQFTSKCQANETIFFTMEDARFINKDANRSYLYITSLHLDNTVKYKP</sequence>
<dbReference type="GO" id="GO:0016020">
    <property type="term" value="C:membrane"/>
    <property type="evidence" value="ECO:0007669"/>
    <property type="project" value="InterPro"/>
</dbReference>
<dbReference type="AlphaFoldDB" id="A0A0L8FY84"/>
<dbReference type="GO" id="GO:0006955">
    <property type="term" value="P:immune response"/>
    <property type="evidence" value="ECO:0007669"/>
    <property type="project" value="InterPro"/>
</dbReference>
<dbReference type="Pfam" id="PF00229">
    <property type="entry name" value="TNF"/>
    <property type="match status" value="1"/>
</dbReference>